<organism evidence="11 12">
    <name type="scientific">Dreissena polymorpha</name>
    <name type="common">Zebra mussel</name>
    <name type="synonym">Mytilus polymorpha</name>
    <dbReference type="NCBI Taxonomy" id="45954"/>
    <lineage>
        <taxon>Eukaryota</taxon>
        <taxon>Metazoa</taxon>
        <taxon>Spiralia</taxon>
        <taxon>Lophotrochozoa</taxon>
        <taxon>Mollusca</taxon>
        <taxon>Bivalvia</taxon>
        <taxon>Autobranchia</taxon>
        <taxon>Heteroconchia</taxon>
        <taxon>Euheterodonta</taxon>
        <taxon>Imparidentia</taxon>
        <taxon>Neoheterodontei</taxon>
        <taxon>Myida</taxon>
        <taxon>Dreissenoidea</taxon>
        <taxon>Dreissenidae</taxon>
        <taxon>Dreissena</taxon>
    </lineage>
</organism>
<feature type="transmembrane region" description="Helical" evidence="9">
    <location>
        <begin position="278"/>
        <end position="306"/>
    </location>
</feature>
<dbReference type="PANTHER" id="PTHR24243:SF224">
    <property type="entry name" value="G-PROTEIN COUPLED RECEPTOR 19-RELATED"/>
    <property type="match status" value="1"/>
</dbReference>
<evidence type="ECO:0000313" key="11">
    <source>
        <dbReference type="EMBL" id="KAH3863994.1"/>
    </source>
</evidence>
<comment type="subcellular location">
    <subcellularLocation>
        <location evidence="1">Membrane</location>
        <topology evidence="1">Multi-pass membrane protein</topology>
    </subcellularLocation>
</comment>
<dbReference type="CDD" id="cd00637">
    <property type="entry name" value="7tm_classA_rhodopsin-like"/>
    <property type="match status" value="1"/>
</dbReference>
<dbReference type="Pfam" id="PF00001">
    <property type="entry name" value="7tm_1"/>
    <property type="match status" value="1"/>
</dbReference>
<dbReference type="OrthoDB" id="6156711at2759"/>
<evidence type="ECO:0000256" key="6">
    <source>
        <dbReference type="ARBA" id="ARBA00023170"/>
    </source>
</evidence>
<dbReference type="Proteomes" id="UP000828390">
    <property type="component" value="Unassembled WGS sequence"/>
</dbReference>
<keyword evidence="4 8" id="KW-0297">G-protein coupled receptor</keyword>
<keyword evidence="7 8" id="KW-0807">Transducer</keyword>
<dbReference type="Gene3D" id="1.20.1070.10">
    <property type="entry name" value="Rhodopsin 7-helix transmembrane proteins"/>
    <property type="match status" value="1"/>
</dbReference>
<feature type="transmembrane region" description="Helical" evidence="9">
    <location>
        <begin position="33"/>
        <end position="59"/>
    </location>
</feature>
<evidence type="ECO:0000256" key="2">
    <source>
        <dbReference type="ARBA" id="ARBA00022692"/>
    </source>
</evidence>
<dbReference type="GO" id="GO:0005886">
    <property type="term" value="C:plasma membrane"/>
    <property type="evidence" value="ECO:0007669"/>
    <property type="project" value="TreeGrafter"/>
</dbReference>
<sequence>MIGYNISTPELSMTIGDIDKQDIGAYNESQFQVFLPAFILLCGVLIIGTPGNILAIFVYKCKLRKHIGREFLITLCVCDLLSCLLVGSFEMDLMRQVFDYDREWVCKLFRFFSYSVNNVSSIILLVIAVERYRVICCPWKAKFSSQASRRICYLCVLASTAYASPMFIVYGTQTIPLRTNSTRSDIDIIDHKDHVSTTERSPTAPLFGKTCQMDDDVIETQFPLYISNMYLITMLIEFILLLYLYSRISLTLMRRRKESMCQQTNASKRCANKRVRKVTLTAIVLTLFFVLCYLPCLVTFSIRIWMPKYYSTLSVFGQQLFELMLKFYQLDSAVNPFIYCFCNQEFRGVLLKYLQCLTKDSSQSMTSKEVYEQTTDKKPASLRVNITDNDGISSPEAIPLT</sequence>
<evidence type="ECO:0000256" key="7">
    <source>
        <dbReference type="ARBA" id="ARBA00023224"/>
    </source>
</evidence>
<reference evidence="11" key="2">
    <citation type="submission" date="2020-11" db="EMBL/GenBank/DDBJ databases">
        <authorList>
            <person name="McCartney M.A."/>
            <person name="Auch B."/>
            <person name="Kono T."/>
            <person name="Mallez S."/>
            <person name="Becker A."/>
            <person name="Gohl D.M."/>
            <person name="Silverstein K.A.T."/>
            <person name="Koren S."/>
            <person name="Bechman K.B."/>
            <person name="Herman A."/>
            <person name="Abrahante J.E."/>
            <person name="Garbe J."/>
        </authorList>
    </citation>
    <scope>NUCLEOTIDE SEQUENCE</scope>
    <source>
        <strain evidence="11">Duluth1</strain>
        <tissue evidence="11">Whole animal</tissue>
    </source>
</reference>
<dbReference type="InterPro" id="IPR017452">
    <property type="entry name" value="GPCR_Rhodpsn_7TM"/>
</dbReference>
<dbReference type="SUPFAM" id="SSF81321">
    <property type="entry name" value="Family A G protein-coupled receptor-like"/>
    <property type="match status" value="1"/>
</dbReference>
<gene>
    <name evidence="11" type="ORF">DPMN_027004</name>
</gene>
<evidence type="ECO:0000256" key="4">
    <source>
        <dbReference type="ARBA" id="ARBA00023040"/>
    </source>
</evidence>
<keyword evidence="2 8" id="KW-0812">Transmembrane</keyword>
<reference evidence="11" key="1">
    <citation type="journal article" date="2019" name="bioRxiv">
        <title>The Genome of the Zebra Mussel, Dreissena polymorpha: A Resource for Invasive Species Research.</title>
        <authorList>
            <person name="McCartney M.A."/>
            <person name="Auch B."/>
            <person name="Kono T."/>
            <person name="Mallez S."/>
            <person name="Zhang Y."/>
            <person name="Obille A."/>
            <person name="Becker A."/>
            <person name="Abrahante J.E."/>
            <person name="Garbe J."/>
            <person name="Badalamenti J.P."/>
            <person name="Herman A."/>
            <person name="Mangelson H."/>
            <person name="Liachko I."/>
            <person name="Sullivan S."/>
            <person name="Sone E.D."/>
            <person name="Koren S."/>
            <person name="Silverstein K.A.T."/>
            <person name="Beckman K.B."/>
            <person name="Gohl D.M."/>
        </authorList>
    </citation>
    <scope>NUCLEOTIDE SEQUENCE</scope>
    <source>
        <strain evidence="11">Duluth1</strain>
        <tissue evidence="11">Whole animal</tissue>
    </source>
</reference>
<evidence type="ECO:0000313" key="12">
    <source>
        <dbReference type="Proteomes" id="UP000828390"/>
    </source>
</evidence>
<keyword evidence="5 9" id="KW-0472">Membrane</keyword>
<evidence type="ECO:0000259" key="10">
    <source>
        <dbReference type="PROSITE" id="PS50262"/>
    </source>
</evidence>
<evidence type="ECO:0000256" key="5">
    <source>
        <dbReference type="ARBA" id="ARBA00023136"/>
    </source>
</evidence>
<accession>A0A9D4LUF2</accession>
<feature type="transmembrane region" description="Helical" evidence="9">
    <location>
        <begin position="151"/>
        <end position="170"/>
    </location>
</feature>
<evidence type="ECO:0000256" key="3">
    <source>
        <dbReference type="ARBA" id="ARBA00022989"/>
    </source>
</evidence>
<keyword evidence="3 9" id="KW-1133">Transmembrane helix</keyword>
<keyword evidence="6 8" id="KW-0675">Receptor</keyword>
<keyword evidence="12" id="KW-1185">Reference proteome</keyword>
<dbReference type="GO" id="GO:0004930">
    <property type="term" value="F:G protein-coupled receptor activity"/>
    <property type="evidence" value="ECO:0007669"/>
    <property type="project" value="UniProtKB-KW"/>
</dbReference>
<dbReference type="InterPro" id="IPR000276">
    <property type="entry name" value="GPCR_Rhodpsn"/>
</dbReference>
<dbReference type="PRINTS" id="PR00237">
    <property type="entry name" value="GPCRRHODOPSN"/>
</dbReference>
<dbReference type="AlphaFoldDB" id="A0A9D4LUF2"/>
<comment type="similarity">
    <text evidence="8">Belongs to the G-protein coupled receptor 1 family.</text>
</comment>
<feature type="domain" description="G-protein coupled receptors family 1 profile" evidence="10">
    <location>
        <begin position="51"/>
        <end position="339"/>
    </location>
</feature>
<name>A0A9D4LUF2_DREPO</name>
<feature type="transmembrane region" description="Helical" evidence="9">
    <location>
        <begin position="71"/>
        <end position="91"/>
    </location>
</feature>
<evidence type="ECO:0000256" key="9">
    <source>
        <dbReference type="SAM" id="Phobius"/>
    </source>
</evidence>
<protein>
    <recommendedName>
        <fullName evidence="10">G-protein coupled receptors family 1 profile domain-containing protein</fullName>
    </recommendedName>
</protein>
<evidence type="ECO:0000256" key="1">
    <source>
        <dbReference type="ARBA" id="ARBA00004141"/>
    </source>
</evidence>
<dbReference type="EMBL" id="JAIWYP010000002">
    <property type="protein sequence ID" value="KAH3863994.1"/>
    <property type="molecule type" value="Genomic_DNA"/>
</dbReference>
<evidence type="ECO:0000256" key="8">
    <source>
        <dbReference type="RuleBase" id="RU000688"/>
    </source>
</evidence>
<feature type="transmembrane region" description="Helical" evidence="9">
    <location>
        <begin position="222"/>
        <end position="245"/>
    </location>
</feature>
<dbReference type="PROSITE" id="PS00237">
    <property type="entry name" value="G_PROTEIN_RECEP_F1_1"/>
    <property type="match status" value="1"/>
</dbReference>
<dbReference type="PROSITE" id="PS50262">
    <property type="entry name" value="G_PROTEIN_RECEP_F1_2"/>
    <property type="match status" value="1"/>
</dbReference>
<comment type="caution">
    <text evidence="11">The sequence shown here is derived from an EMBL/GenBank/DDBJ whole genome shotgun (WGS) entry which is preliminary data.</text>
</comment>
<dbReference type="PANTHER" id="PTHR24243">
    <property type="entry name" value="G-PROTEIN COUPLED RECEPTOR"/>
    <property type="match status" value="1"/>
</dbReference>
<feature type="transmembrane region" description="Helical" evidence="9">
    <location>
        <begin position="111"/>
        <end position="130"/>
    </location>
</feature>
<proteinExistence type="inferred from homology"/>